<gene>
    <name evidence="1" type="ORF">ACGLYG10_1451</name>
</gene>
<name>A0A1M4RZ20_9ACTO</name>
<keyword evidence="2" id="KW-1185">Reference proteome</keyword>
<protein>
    <submittedName>
        <fullName evidence="1">Uncharacterized protein</fullName>
    </submittedName>
</protein>
<proteinExistence type="predicted"/>
<organism evidence="1 2">
    <name type="scientific">Actinomyces glycerinitolerans</name>
    <dbReference type="NCBI Taxonomy" id="1892869"/>
    <lineage>
        <taxon>Bacteria</taxon>
        <taxon>Bacillati</taxon>
        <taxon>Actinomycetota</taxon>
        <taxon>Actinomycetes</taxon>
        <taxon>Actinomycetales</taxon>
        <taxon>Actinomycetaceae</taxon>
        <taxon>Actinomyces</taxon>
    </lineage>
</organism>
<dbReference type="OrthoDB" id="9888483at2"/>
<dbReference type="Proteomes" id="UP000184291">
    <property type="component" value="Unassembled WGS sequence"/>
</dbReference>
<reference evidence="2" key="1">
    <citation type="submission" date="2016-09" db="EMBL/GenBank/DDBJ databases">
        <authorList>
            <person name="Strepis N."/>
        </authorList>
    </citation>
    <scope>NUCLEOTIDE SEQUENCE [LARGE SCALE GENOMIC DNA]</scope>
</reference>
<dbReference type="RefSeq" id="WP_073329779.1">
    <property type="nucleotide sequence ID" value="NZ_FQTT01000010.1"/>
</dbReference>
<dbReference type="AlphaFoldDB" id="A0A1M4RZ20"/>
<evidence type="ECO:0000313" key="1">
    <source>
        <dbReference type="EMBL" id="SHE25235.1"/>
    </source>
</evidence>
<dbReference type="EMBL" id="FQTT01000010">
    <property type="protein sequence ID" value="SHE25235.1"/>
    <property type="molecule type" value="Genomic_DNA"/>
</dbReference>
<evidence type="ECO:0000313" key="2">
    <source>
        <dbReference type="Proteomes" id="UP000184291"/>
    </source>
</evidence>
<accession>A0A1M4RZ20</accession>
<sequence>MADEEKQEAIEELRALVQDSRAELGLEDGSNKAETLSQDLSDAWKSPKADDYEDLISEMVTAIYNDWYNLEGALDT</sequence>